<dbReference type="PRINTS" id="PR00035">
    <property type="entry name" value="HTHGNTR"/>
</dbReference>
<reference evidence="5" key="1">
    <citation type="submission" date="2024-06" db="EMBL/GenBank/DDBJ databases">
        <title>Methylostella associata gen. nov., sp. nov., a novel Ancalomicrobiaceae-affiliated facultatively methylotrophic bacteria that feed on methanotrophs of the genus Methylococcus.</title>
        <authorList>
            <person name="Saltykova V."/>
            <person name="Danilova O.V."/>
            <person name="Oshkin I.Y."/>
            <person name="Belova S.E."/>
            <person name="Pimenov N.V."/>
            <person name="Dedysh S.N."/>
        </authorList>
    </citation>
    <scope>NUCLEOTIDE SEQUENCE</scope>
    <source>
        <strain evidence="5">S20</strain>
    </source>
</reference>
<dbReference type="InterPro" id="IPR000524">
    <property type="entry name" value="Tscrpt_reg_HTH_GntR"/>
</dbReference>
<protein>
    <submittedName>
        <fullName evidence="5">Phosphonate metabolism transcriptional regulator PhnF</fullName>
    </submittedName>
</protein>
<proteinExistence type="predicted"/>
<dbReference type="KEGG" id="mflg:ABS361_06095"/>
<dbReference type="Pfam" id="PF00392">
    <property type="entry name" value="GntR"/>
    <property type="match status" value="1"/>
</dbReference>
<evidence type="ECO:0000313" key="5">
    <source>
        <dbReference type="EMBL" id="XBY45825.1"/>
    </source>
</evidence>
<dbReference type="NCBIfam" id="TIGR02325">
    <property type="entry name" value="C_P_lyase_phnF"/>
    <property type="match status" value="1"/>
</dbReference>
<dbReference type="InterPro" id="IPR012702">
    <property type="entry name" value="CP_lyase_PhnF"/>
</dbReference>
<dbReference type="InterPro" id="IPR036390">
    <property type="entry name" value="WH_DNA-bd_sf"/>
</dbReference>
<keyword evidence="1" id="KW-0805">Transcription regulation</keyword>
<dbReference type="Pfam" id="PF07702">
    <property type="entry name" value="UTRA"/>
    <property type="match status" value="1"/>
</dbReference>
<dbReference type="InterPro" id="IPR028978">
    <property type="entry name" value="Chorismate_lyase_/UTRA_dom_sf"/>
</dbReference>
<dbReference type="GO" id="GO:0003677">
    <property type="term" value="F:DNA binding"/>
    <property type="evidence" value="ECO:0007669"/>
    <property type="project" value="UniProtKB-KW"/>
</dbReference>
<dbReference type="GO" id="GO:0003700">
    <property type="term" value="F:DNA-binding transcription factor activity"/>
    <property type="evidence" value="ECO:0007669"/>
    <property type="project" value="InterPro"/>
</dbReference>
<dbReference type="SUPFAM" id="SSF64288">
    <property type="entry name" value="Chorismate lyase-like"/>
    <property type="match status" value="1"/>
</dbReference>
<dbReference type="AlphaFoldDB" id="A0AAU7XE29"/>
<dbReference type="PANTHER" id="PTHR44846">
    <property type="entry name" value="MANNOSYL-D-GLYCERATE TRANSPORT/METABOLISM SYSTEM REPRESSOR MNGR-RELATED"/>
    <property type="match status" value="1"/>
</dbReference>
<evidence type="ECO:0000256" key="3">
    <source>
        <dbReference type="ARBA" id="ARBA00023163"/>
    </source>
</evidence>
<dbReference type="Gene3D" id="3.40.1410.10">
    <property type="entry name" value="Chorismate lyase-like"/>
    <property type="match status" value="1"/>
</dbReference>
<sequence length="252" mass="27679">MTEEENEAPVRRSGSRGPAAMPVWHMIRMELEHEIRSGLIGVGAKLPSEHELAERFGVNRHTVRAAFARLAEQGLVVARRGAGVFVAERPPEYAINRDTKWSEIEAAMAAEPAGRLIAEYRRKATGRIAAQLHLAEGTELIVLESVRSATARVTTYGYHAFEAARFDGIGARFAERRSFTAAITSFGIPRFFRTSTWIDCRMPRRIEAEALGVPTDQPVMVMSYVDSDATGTPILLGTAVLPSGSLTLRVDT</sequence>
<dbReference type="Gene3D" id="1.10.10.10">
    <property type="entry name" value="Winged helix-like DNA-binding domain superfamily/Winged helix DNA-binding domain"/>
    <property type="match status" value="1"/>
</dbReference>
<dbReference type="InterPro" id="IPR011663">
    <property type="entry name" value="UTRA"/>
</dbReference>
<dbReference type="PANTHER" id="PTHR44846:SF1">
    <property type="entry name" value="MANNOSYL-D-GLYCERATE TRANSPORT_METABOLISM SYSTEM REPRESSOR MNGR-RELATED"/>
    <property type="match status" value="1"/>
</dbReference>
<dbReference type="SUPFAM" id="SSF46785">
    <property type="entry name" value="Winged helix' DNA-binding domain"/>
    <property type="match status" value="1"/>
</dbReference>
<gene>
    <name evidence="5" type="primary">phnF</name>
    <name evidence="5" type="ORF">ABS361_06095</name>
</gene>
<feature type="domain" description="HTH gntR-type" evidence="4">
    <location>
        <begin position="21"/>
        <end position="89"/>
    </location>
</feature>
<evidence type="ECO:0000256" key="2">
    <source>
        <dbReference type="ARBA" id="ARBA00023125"/>
    </source>
</evidence>
<dbReference type="RefSeq" id="WP_407050920.1">
    <property type="nucleotide sequence ID" value="NZ_CP158568.1"/>
</dbReference>
<evidence type="ECO:0000259" key="4">
    <source>
        <dbReference type="PROSITE" id="PS50949"/>
    </source>
</evidence>
<dbReference type="CDD" id="cd07377">
    <property type="entry name" value="WHTH_GntR"/>
    <property type="match status" value="1"/>
</dbReference>
<dbReference type="InterPro" id="IPR036388">
    <property type="entry name" value="WH-like_DNA-bd_sf"/>
</dbReference>
<dbReference type="SMART" id="SM00866">
    <property type="entry name" value="UTRA"/>
    <property type="match status" value="1"/>
</dbReference>
<dbReference type="GO" id="GO:0045892">
    <property type="term" value="P:negative regulation of DNA-templated transcription"/>
    <property type="evidence" value="ECO:0007669"/>
    <property type="project" value="TreeGrafter"/>
</dbReference>
<dbReference type="PROSITE" id="PS50949">
    <property type="entry name" value="HTH_GNTR"/>
    <property type="match status" value="1"/>
</dbReference>
<accession>A0AAU7XE29</accession>
<dbReference type="EMBL" id="CP158568">
    <property type="protein sequence ID" value="XBY45825.1"/>
    <property type="molecule type" value="Genomic_DNA"/>
</dbReference>
<keyword evidence="3" id="KW-0804">Transcription</keyword>
<keyword evidence="2" id="KW-0238">DNA-binding</keyword>
<organism evidence="5">
    <name type="scientific">Methyloraptor flagellatus</name>
    <dbReference type="NCBI Taxonomy" id="3162530"/>
    <lineage>
        <taxon>Bacteria</taxon>
        <taxon>Pseudomonadati</taxon>
        <taxon>Pseudomonadota</taxon>
        <taxon>Alphaproteobacteria</taxon>
        <taxon>Hyphomicrobiales</taxon>
        <taxon>Ancalomicrobiaceae</taxon>
        <taxon>Methyloraptor</taxon>
    </lineage>
</organism>
<dbReference type="SMART" id="SM00345">
    <property type="entry name" value="HTH_GNTR"/>
    <property type="match status" value="1"/>
</dbReference>
<evidence type="ECO:0000256" key="1">
    <source>
        <dbReference type="ARBA" id="ARBA00023015"/>
    </source>
</evidence>
<dbReference type="InterPro" id="IPR050679">
    <property type="entry name" value="Bact_HTH_transcr_reg"/>
</dbReference>
<name>A0AAU7XE29_9HYPH</name>